<dbReference type="Proteomes" id="UP000320762">
    <property type="component" value="Unassembled WGS sequence"/>
</dbReference>
<feature type="compositionally biased region" description="Polar residues" evidence="1">
    <location>
        <begin position="321"/>
        <end position="332"/>
    </location>
</feature>
<protein>
    <submittedName>
        <fullName evidence="2">Uncharacterized protein</fullName>
    </submittedName>
</protein>
<feature type="region of interest" description="Disordered" evidence="1">
    <location>
        <begin position="488"/>
        <end position="671"/>
    </location>
</feature>
<dbReference type="OrthoDB" id="3357813at2759"/>
<sequence>MSDLPPTYSRQDPDAVDADADPQRLASPPLSYEPQILIIPPAGAINFQKGFLGAEDEKAAVEGELQIKGATPGAWNKVTMTLLSAEAAYSREIELCRQESIVFQRSSETETLPSCIPFALPLTDDTAQSIMTARSSLSHTLTATLHSADPGARPVSKSLLVHTRRYTSHSHSVAIAPETHCLQEPTRVEVQVPRTTFFAGESIPVYVTVPPPSRELVMDRGLRLRNVRAELVRVIKVKREEHDPEDVDEEEVLTGFHDDLGVSKDAEESSLMVHEPSASTSHMPISPLFMGSSHRTTLARSGASCRFHSSRTVQLRFVLHQQSSQGSPSDFQVSLPPAEQQHSDADCPPITQHTLLHSITFKINTHISFVDVANPDQRRERISTVSIPVLILPSPAPLPEVPQDVDVAYHKKHDRPPAQTVRADEDNAAPNYSEGEAGPSVIPVGAPPPFEEREAPPPFSISEASTSGGNRLPTFLESENEIIIPTADDSSAAPDLPFPAFPGEGVEYGFRPADQFDGHSEDMQRTSTPPPTLEMATRDADLTQIADIREPERAIEALGHVLDQHEESTRGGEPPPPPPAMDDPSDPPPSIDSDFRSPEPASSRASPPRHRSASPPPPVTYAEVEAAHPSSPPPPPPQQPHVHDPPPYLGPGPGSHREQEEHVARPPPYVG</sequence>
<comment type="caution">
    <text evidence="2">The sequence shown here is derived from an EMBL/GenBank/DDBJ whole genome shotgun (WGS) entry which is preliminary data.</text>
</comment>
<dbReference type="AlphaFoldDB" id="A0A550CLS5"/>
<feature type="compositionally biased region" description="Basic and acidic residues" evidence="1">
    <location>
        <begin position="655"/>
        <end position="664"/>
    </location>
</feature>
<evidence type="ECO:0000256" key="1">
    <source>
        <dbReference type="SAM" id="MobiDB-lite"/>
    </source>
</evidence>
<name>A0A550CLS5_9AGAR</name>
<keyword evidence="3" id="KW-1185">Reference proteome</keyword>
<proteinExistence type="predicted"/>
<evidence type="ECO:0000313" key="2">
    <source>
        <dbReference type="EMBL" id="TRM65752.1"/>
    </source>
</evidence>
<feature type="compositionally biased region" description="Basic and acidic residues" evidence="1">
    <location>
        <begin position="514"/>
        <end position="524"/>
    </location>
</feature>
<feature type="compositionally biased region" description="Pro residues" evidence="1">
    <location>
        <begin position="573"/>
        <end position="590"/>
    </location>
</feature>
<evidence type="ECO:0000313" key="3">
    <source>
        <dbReference type="Proteomes" id="UP000320762"/>
    </source>
</evidence>
<gene>
    <name evidence="2" type="ORF">BD626DRAFT_398198</name>
</gene>
<dbReference type="STRING" id="97359.A0A550CLS5"/>
<dbReference type="EMBL" id="VDMD01000004">
    <property type="protein sequence ID" value="TRM65752.1"/>
    <property type="molecule type" value="Genomic_DNA"/>
</dbReference>
<feature type="compositionally biased region" description="Basic and acidic residues" evidence="1">
    <location>
        <begin position="536"/>
        <end position="555"/>
    </location>
</feature>
<feature type="compositionally biased region" description="Pro residues" evidence="1">
    <location>
        <begin position="630"/>
        <end position="650"/>
    </location>
</feature>
<accession>A0A550CLS5</accession>
<reference evidence="2 3" key="1">
    <citation type="journal article" date="2019" name="New Phytol.">
        <title>Comparative genomics reveals unique wood-decay strategies and fruiting body development in the Schizophyllaceae.</title>
        <authorList>
            <person name="Almasi E."/>
            <person name="Sahu N."/>
            <person name="Krizsan K."/>
            <person name="Balint B."/>
            <person name="Kovacs G.M."/>
            <person name="Kiss B."/>
            <person name="Cseklye J."/>
            <person name="Drula E."/>
            <person name="Henrissat B."/>
            <person name="Nagy I."/>
            <person name="Chovatia M."/>
            <person name="Adam C."/>
            <person name="LaButti K."/>
            <person name="Lipzen A."/>
            <person name="Riley R."/>
            <person name="Grigoriev I.V."/>
            <person name="Nagy L.G."/>
        </authorList>
    </citation>
    <scope>NUCLEOTIDE SEQUENCE [LARGE SCALE GENOMIC DNA]</scope>
    <source>
        <strain evidence="2 3">NL-1724</strain>
    </source>
</reference>
<feature type="region of interest" description="Disordered" evidence="1">
    <location>
        <begin position="1"/>
        <end position="27"/>
    </location>
</feature>
<feature type="region of interest" description="Disordered" evidence="1">
    <location>
        <begin position="412"/>
        <end position="472"/>
    </location>
</feature>
<organism evidence="2 3">
    <name type="scientific">Schizophyllum amplum</name>
    <dbReference type="NCBI Taxonomy" id="97359"/>
    <lineage>
        <taxon>Eukaryota</taxon>
        <taxon>Fungi</taxon>
        <taxon>Dikarya</taxon>
        <taxon>Basidiomycota</taxon>
        <taxon>Agaricomycotina</taxon>
        <taxon>Agaricomycetes</taxon>
        <taxon>Agaricomycetidae</taxon>
        <taxon>Agaricales</taxon>
        <taxon>Schizophyllaceae</taxon>
        <taxon>Schizophyllum</taxon>
    </lineage>
</organism>
<feature type="region of interest" description="Disordered" evidence="1">
    <location>
        <begin position="321"/>
        <end position="344"/>
    </location>
</feature>